<proteinExistence type="inferred from homology"/>
<name>A0A0N4UCT4_DRAME</name>
<keyword evidence="7" id="KW-1185">Reference proteome</keyword>
<organism evidence="6 8">
    <name type="scientific">Dracunculus medinensis</name>
    <name type="common">Guinea worm</name>
    <dbReference type="NCBI Taxonomy" id="318479"/>
    <lineage>
        <taxon>Eukaryota</taxon>
        <taxon>Metazoa</taxon>
        <taxon>Ecdysozoa</taxon>
        <taxon>Nematoda</taxon>
        <taxon>Chromadorea</taxon>
        <taxon>Rhabditida</taxon>
        <taxon>Spirurina</taxon>
        <taxon>Dracunculoidea</taxon>
        <taxon>Dracunculidae</taxon>
        <taxon>Dracunculus</taxon>
    </lineage>
</organism>
<dbReference type="Proteomes" id="UP000274756">
    <property type="component" value="Unassembled WGS sequence"/>
</dbReference>
<dbReference type="PANTHER" id="PTHR24112">
    <property type="entry name" value="LEUCINE-RICH REPEAT, ISOFORM F-RELATED"/>
    <property type="match status" value="1"/>
</dbReference>
<keyword evidence="2" id="KW-0677">Repeat</keyword>
<keyword evidence="4" id="KW-0812">Transmembrane</keyword>
<sequence>MLIKRYKQACQRFSIMPIQAVEKQIMVFKFFFIPSFSFMIIFSTRVQFDTIDFEHTNMDDDAAVCLAEMLDFYDSAVKLNLSFNKQIKLRGWQALFKCVSLKLLNLRYTSFSEQAVPSLARALKTQPSLTILHLENVSLSGKNLLLLVCALKTNNVLRELYLGDNNLHPTDGAHLYQLILSNTSLQMLDLRNNQLQDGGLMHICDALKHKDVAQKSALSALVLWNNGITSNGMESMAIALKKNAKLKTLNIGSNKLSFEGILALKPALMVNLSLQRLGLQATNLCSAIVLAECIADNHMLVRVDLRDNARIGSAGLLALHLAMKMNTSITLLNLDYTCTNSNKIKYQDQFKHYFDEIKSFCDRNRQTALEKLSVQSSSINSEGSQVESPVMEDSGFPANEINEMKSVDTVVKVEGVNENLFNNEALKNIQSDCKLHCSSVNSTVLSNYVDVCF</sequence>
<evidence type="ECO:0000313" key="6">
    <source>
        <dbReference type="Proteomes" id="UP000038040"/>
    </source>
</evidence>
<keyword evidence="4" id="KW-1133">Transmembrane helix</keyword>
<dbReference type="Proteomes" id="UP000038040">
    <property type="component" value="Unplaced"/>
</dbReference>
<protein>
    <submittedName>
        <fullName evidence="8">Leucine-rich repeat-containing protein 34</fullName>
    </submittedName>
</protein>
<dbReference type="Pfam" id="PF13516">
    <property type="entry name" value="LRR_6"/>
    <property type="match status" value="3"/>
</dbReference>
<dbReference type="SMART" id="SM00368">
    <property type="entry name" value="LRR_RI"/>
    <property type="match status" value="6"/>
</dbReference>
<dbReference type="EMBL" id="UYYG01001173">
    <property type="protein sequence ID" value="VDN58921.1"/>
    <property type="molecule type" value="Genomic_DNA"/>
</dbReference>
<accession>A0A0N4UCT4</accession>
<keyword evidence="1" id="KW-0433">Leucine-rich repeat</keyword>
<keyword evidence="4" id="KW-0472">Membrane</keyword>
<dbReference type="CDD" id="cd00116">
    <property type="entry name" value="LRR_RI"/>
    <property type="match status" value="1"/>
</dbReference>
<dbReference type="STRING" id="318479.A0A0N4UCT4"/>
<dbReference type="SUPFAM" id="SSF52047">
    <property type="entry name" value="RNI-like"/>
    <property type="match status" value="1"/>
</dbReference>
<dbReference type="InterPro" id="IPR032675">
    <property type="entry name" value="LRR_dom_sf"/>
</dbReference>
<dbReference type="InterPro" id="IPR001611">
    <property type="entry name" value="Leu-rich_rpt"/>
</dbReference>
<dbReference type="InterPro" id="IPR051279">
    <property type="entry name" value="PP1-Reg/Actin-Interact_Protein"/>
</dbReference>
<dbReference type="WBParaSite" id="DME_0000509501-mRNA-1">
    <property type="protein sequence ID" value="DME_0000509501-mRNA-1"/>
    <property type="gene ID" value="DME_0000509501"/>
</dbReference>
<evidence type="ECO:0000313" key="7">
    <source>
        <dbReference type="Proteomes" id="UP000274756"/>
    </source>
</evidence>
<reference evidence="5 7" key="2">
    <citation type="submission" date="2018-11" db="EMBL/GenBank/DDBJ databases">
        <authorList>
            <consortium name="Pathogen Informatics"/>
        </authorList>
    </citation>
    <scope>NUCLEOTIDE SEQUENCE [LARGE SCALE GENOMIC DNA]</scope>
</reference>
<gene>
    <name evidence="5" type="ORF">DME_LOCUS8894</name>
</gene>
<evidence type="ECO:0000313" key="5">
    <source>
        <dbReference type="EMBL" id="VDN58921.1"/>
    </source>
</evidence>
<dbReference type="OrthoDB" id="10034042at2759"/>
<feature type="transmembrane region" description="Helical" evidence="4">
    <location>
        <begin position="21"/>
        <end position="42"/>
    </location>
</feature>
<dbReference type="Gene3D" id="3.80.10.10">
    <property type="entry name" value="Ribonuclease Inhibitor"/>
    <property type="match status" value="3"/>
</dbReference>
<dbReference type="PANTHER" id="PTHR24112:SF9">
    <property type="entry name" value="PROTEIN PHOSPHATASE 1 REGULATORY SUBUNIT 37"/>
    <property type="match status" value="1"/>
</dbReference>
<evidence type="ECO:0000256" key="4">
    <source>
        <dbReference type="SAM" id="Phobius"/>
    </source>
</evidence>
<reference evidence="8" key="1">
    <citation type="submission" date="2017-02" db="UniProtKB">
        <authorList>
            <consortium name="WormBaseParasite"/>
        </authorList>
    </citation>
    <scope>IDENTIFICATION</scope>
</reference>
<evidence type="ECO:0000313" key="8">
    <source>
        <dbReference type="WBParaSite" id="DME_0000509501-mRNA-1"/>
    </source>
</evidence>
<comment type="similarity">
    <text evidence="3">Belongs to the PPP1R37 family.</text>
</comment>
<evidence type="ECO:0000256" key="3">
    <source>
        <dbReference type="ARBA" id="ARBA00038315"/>
    </source>
</evidence>
<evidence type="ECO:0000256" key="1">
    <source>
        <dbReference type="ARBA" id="ARBA00022614"/>
    </source>
</evidence>
<dbReference type="AlphaFoldDB" id="A0A0N4UCT4"/>
<evidence type="ECO:0000256" key="2">
    <source>
        <dbReference type="ARBA" id="ARBA00022737"/>
    </source>
</evidence>